<dbReference type="InterPro" id="IPR039569">
    <property type="entry name" value="FAS1-like_DH_region"/>
</dbReference>
<dbReference type="PANTHER" id="PTHR43841">
    <property type="entry name" value="3-HYDROXYACYL-THIOESTER DEHYDRATASE HTDX-RELATED"/>
    <property type="match status" value="1"/>
</dbReference>
<evidence type="ECO:0000313" key="4">
    <source>
        <dbReference type="Proteomes" id="UP000503399"/>
    </source>
</evidence>
<feature type="domain" description="MaoC-like" evidence="1">
    <location>
        <begin position="157"/>
        <end position="236"/>
    </location>
</feature>
<organism evidence="3 4">
    <name type="scientific">Candidatus Hydrogenisulfobacillus filiaventi</name>
    <dbReference type="NCBI Taxonomy" id="2707344"/>
    <lineage>
        <taxon>Bacteria</taxon>
        <taxon>Bacillati</taxon>
        <taxon>Bacillota</taxon>
        <taxon>Clostridia</taxon>
        <taxon>Eubacteriales</taxon>
        <taxon>Clostridiales Family XVII. Incertae Sedis</taxon>
        <taxon>Candidatus Hydrogenisulfobacillus</taxon>
    </lineage>
</organism>
<gene>
    <name evidence="3" type="ORF">R50_1553</name>
</gene>
<keyword evidence="4" id="KW-1185">Reference proteome</keyword>
<dbReference type="EMBL" id="LR778114">
    <property type="protein sequence ID" value="CAB1129054.1"/>
    <property type="molecule type" value="Genomic_DNA"/>
</dbReference>
<dbReference type="PANTHER" id="PTHR43841:SF3">
    <property type="entry name" value="(3R)-HYDROXYACYL-ACP DEHYDRATASE SUBUNIT HADB"/>
    <property type="match status" value="1"/>
</dbReference>
<dbReference type="KEGG" id="hfv:R50_1553"/>
<evidence type="ECO:0000259" key="1">
    <source>
        <dbReference type="Pfam" id="PF01575"/>
    </source>
</evidence>
<evidence type="ECO:0000313" key="3">
    <source>
        <dbReference type="EMBL" id="CAB1129054.1"/>
    </source>
</evidence>
<dbReference type="InterPro" id="IPR002539">
    <property type="entry name" value="MaoC-like_dom"/>
</dbReference>
<dbReference type="GO" id="GO:0033989">
    <property type="term" value="F:3alpha,7alpha,12alpha-trihydroxy-5beta-cholest-24-enoyl-CoA hydratase activity"/>
    <property type="evidence" value="ECO:0007669"/>
    <property type="project" value="UniProtKB-EC"/>
</dbReference>
<dbReference type="InterPro" id="IPR029069">
    <property type="entry name" value="HotDog_dom_sf"/>
</dbReference>
<reference evidence="3 4" key="1">
    <citation type="submission" date="2020-02" db="EMBL/GenBank/DDBJ databases">
        <authorList>
            <person name="Hogendoorn C."/>
        </authorList>
    </citation>
    <scope>NUCLEOTIDE SEQUENCE [LARGE SCALE GENOMIC DNA]</scope>
    <source>
        <strain evidence="3">R501</strain>
    </source>
</reference>
<name>A0A6F8ZH18_9FIRM</name>
<dbReference type="Pfam" id="PF01575">
    <property type="entry name" value="MaoC_dehydratas"/>
    <property type="match status" value="1"/>
</dbReference>
<dbReference type="SUPFAM" id="SSF54637">
    <property type="entry name" value="Thioesterase/thiol ester dehydrase-isomerase"/>
    <property type="match status" value="2"/>
</dbReference>
<dbReference type="Proteomes" id="UP000503399">
    <property type="component" value="Chromosome"/>
</dbReference>
<dbReference type="AlphaFoldDB" id="A0A6F8ZH18"/>
<dbReference type="EC" id="4.2.1.107" evidence="3"/>
<protein>
    <submittedName>
        <fullName evidence="3">Putative 3-alpha,7-alpha, 12-alpha-trihydroxy-5-beta-cholest-24-enoyl-CoA hydratase</fullName>
        <ecNumber evidence="3">4.2.1.107</ecNumber>
    </submittedName>
</protein>
<evidence type="ECO:0000259" key="2">
    <source>
        <dbReference type="Pfam" id="PF13452"/>
    </source>
</evidence>
<proteinExistence type="predicted"/>
<accession>A0A6F8ZH18</accession>
<feature type="domain" description="FAS1-like dehydratase" evidence="2">
    <location>
        <begin position="41"/>
        <end position="107"/>
    </location>
</feature>
<sequence length="273" mass="28181">MGEQESRVLARGQVRIEEWAVRRFREALAAGGWAGTGNGSGVPPTFPVTLLVPGGGDLESLSLPFALEGAIHAEQGFEYLAPLKAGEELAVVTRLVSLRLRAGGLGMAVLGGEGRRGEEPVFRSRLTLLLPAAGARLGGRGSAPAAGPGPGGRVERVRLDRRAVLRYACAAADFNPIHYDGDTARRFGLEGPIVHGMLLMGLAAELLTPAEQAGLAGLSARFRTPVPVGAEVEVVRSEPGGAVVQMGVRPVGGDWAMLAEARLGPAGGNGYGA</sequence>
<dbReference type="Gene3D" id="3.10.129.10">
    <property type="entry name" value="Hotdog Thioesterase"/>
    <property type="match status" value="1"/>
</dbReference>
<keyword evidence="3" id="KW-0456">Lyase</keyword>
<dbReference type="Pfam" id="PF13452">
    <property type="entry name" value="FAS1_DH_region"/>
    <property type="match status" value="1"/>
</dbReference>